<feature type="transmembrane region" description="Helical" evidence="14">
    <location>
        <begin position="121"/>
        <end position="137"/>
    </location>
</feature>
<dbReference type="GO" id="GO:0046677">
    <property type="term" value="P:response to antibiotic"/>
    <property type="evidence" value="ECO:0007669"/>
    <property type="project" value="UniProtKB-UniRule"/>
</dbReference>
<dbReference type="GO" id="GO:0005886">
    <property type="term" value="C:plasma membrane"/>
    <property type="evidence" value="ECO:0007669"/>
    <property type="project" value="UniProtKB-SubCell"/>
</dbReference>
<dbReference type="Pfam" id="PF02673">
    <property type="entry name" value="BacA"/>
    <property type="match status" value="1"/>
</dbReference>
<evidence type="ECO:0000256" key="2">
    <source>
        <dbReference type="ARBA" id="ARBA00010621"/>
    </source>
</evidence>
<evidence type="ECO:0000256" key="14">
    <source>
        <dbReference type="HAMAP-Rule" id="MF_01006"/>
    </source>
</evidence>
<sequence>MSILQAFILGFIQGLTEFLPISSSGHLILVPYIFNWDIQPLYFDVALHWGTLLAVSLFFWKDWKEIFSSLRKNWKIKSKQDFMLYPVDMRLGILIGLGTIPAAIIGFIFQDFIEEKLRSPYVVVVMLITLAGLMWWVENKPRLVRTFKNLKPLDGIFIGLSQALALIPGTSRSGVTITVGIFRGLSKEDAAKFSFLLSTPIIFGAGIYEIYKVFKTGFVGLEVIPLIVGFLTAAITGFLAIKFLMDYLKKQKLTIFIIYRVGLALLIMILLLLNY</sequence>
<keyword evidence="9 14" id="KW-0472">Membrane</keyword>
<feature type="transmembrane region" description="Helical" evidence="14">
    <location>
        <begin position="6"/>
        <end position="29"/>
    </location>
</feature>
<evidence type="ECO:0000256" key="7">
    <source>
        <dbReference type="ARBA" id="ARBA00022801"/>
    </source>
</evidence>
<dbReference type="GO" id="GO:0050380">
    <property type="term" value="F:undecaprenyl-diphosphatase activity"/>
    <property type="evidence" value="ECO:0007669"/>
    <property type="project" value="UniProtKB-UniRule"/>
</dbReference>
<keyword evidence="14" id="KW-0573">Peptidoglycan synthesis</keyword>
<keyword evidence="7 14" id="KW-0378">Hydrolase</keyword>
<organism evidence="15 16">
    <name type="scientific">candidate division CPR3 bacterium GW2011_GWF2_35_18</name>
    <dbReference type="NCBI Taxonomy" id="1618350"/>
    <lineage>
        <taxon>Bacteria</taxon>
        <taxon>Bacteria division CPR3</taxon>
    </lineage>
</organism>
<evidence type="ECO:0000256" key="9">
    <source>
        <dbReference type="ARBA" id="ARBA00023136"/>
    </source>
</evidence>
<comment type="similarity">
    <text evidence="2 14">Belongs to the UppP family.</text>
</comment>
<dbReference type="InterPro" id="IPR003824">
    <property type="entry name" value="UppP"/>
</dbReference>
<keyword evidence="6 14" id="KW-0812">Transmembrane</keyword>
<comment type="miscellaneous">
    <text evidence="14">Bacitracin is thought to be involved in the inhibition of peptidoglycan synthesis by sequestering undecaprenyl diphosphate, thereby reducing the pool of lipid carrier available.</text>
</comment>
<protein>
    <recommendedName>
        <fullName evidence="4 14">Undecaprenyl-diphosphatase</fullName>
        <ecNumber evidence="3 14">3.6.1.27</ecNumber>
    </recommendedName>
    <alternativeName>
        <fullName evidence="12 14">Bacitracin resistance protein</fullName>
    </alternativeName>
    <alternativeName>
        <fullName evidence="11 14">Undecaprenyl pyrophosphate phosphatase</fullName>
    </alternativeName>
</protein>
<dbReference type="GO" id="GO:0009252">
    <property type="term" value="P:peptidoglycan biosynthetic process"/>
    <property type="evidence" value="ECO:0007669"/>
    <property type="project" value="UniProtKB-KW"/>
</dbReference>
<evidence type="ECO:0000256" key="4">
    <source>
        <dbReference type="ARBA" id="ARBA00021581"/>
    </source>
</evidence>
<evidence type="ECO:0000256" key="3">
    <source>
        <dbReference type="ARBA" id="ARBA00012374"/>
    </source>
</evidence>
<dbReference type="NCBIfam" id="TIGR00753">
    <property type="entry name" value="undec_PP_bacA"/>
    <property type="match status" value="1"/>
</dbReference>
<evidence type="ECO:0000256" key="8">
    <source>
        <dbReference type="ARBA" id="ARBA00022989"/>
    </source>
</evidence>
<proteinExistence type="inferred from homology"/>
<keyword evidence="8 14" id="KW-1133">Transmembrane helix</keyword>
<dbReference type="GO" id="GO:0071555">
    <property type="term" value="P:cell wall organization"/>
    <property type="evidence" value="ECO:0007669"/>
    <property type="project" value="UniProtKB-KW"/>
</dbReference>
<evidence type="ECO:0000256" key="1">
    <source>
        <dbReference type="ARBA" id="ARBA00004651"/>
    </source>
</evidence>
<dbReference type="AlphaFoldDB" id="A0A0G0BLI0"/>
<feature type="transmembrane region" description="Helical" evidence="14">
    <location>
        <begin position="253"/>
        <end position="273"/>
    </location>
</feature>
<dbReference type="Proteomes" id="UP000034581">
    <property type="component" value="Unassembled WGS sequence"/>
</dbReference>
<reference evidence="15 16" key="1">
    <citation type="journal article" date="2015" name="Nature">
        <title>rRNA introns, odd ribosomes, and small enigmatic genomes across a large radiation of phyla.</title>
        <authorList>
            <person name="Brown C.T."/>
            <person name="Hug L.A."/>
            <person name="Thomas B.C."/>
            <person name="Sharon I."/>
            <person name="Castelle C.J."/>
            <person name="Singh A."/>
            <person name="Wilkins M.J."/>
            <person name="Williams K.H."/>
            <person name="Banfield J.F."/>
        </authorList>
    </citation>
    <scope>NUCLEOTIDE SEQUENCE [LARGE SCALE GENOMIC DNA]</scope>
</reference>
<evidence type="ECO:0000256" key="13">
    <source>
        <dbReference type="ARBA" id="ARBA00047594"/>
    </source>
</evidence>
<evidence type="ECO:0000313" key="15">
    <source>
        <dbReference type="EMBL" id="KKP70359.1"/>
    </source>
</evidence>
<evidence type="ECO:0000256" key="5">
    <source>
        <dbReference type="ARBA" id="ARBA00022475"/>
    </source>
</evidence>
<dbReference type="HAMAP" id="MF_01006">
    <property type="entry name" value="Undec_diphosphatase"/>
    <property type="match status" value="1"/>
</dbReference>
<dbReference type="PANTHER" id="PTHR30622">
    <property type="entry name" value="UNDECAPRENYL-DIPHOSPHATASE"/>
    <property type="match status" value="1"/>
</dbReference>
<keyword evidence="14" id="KW-0133">Cell shape</keyword>
<dbReference type="PANTHER" id="PTHR30622:SF4">
    <property type="entry name" value="UNDECAPRENYL-DIPHOSPHATASE"/>
    <property type="match status" value="1"/>
</dbReference>
<keyword evidence="14" id="KW-0961">Cell wall biogenesis/degradation</keyword>
<dbReference type="STRING" id="1618350.UR67_C0001G0268"/>
<evidence type="ECO:0000313" key="16">
    <source>
        <dbReference type="Proteomes" id="UP000034581"/>
    </source>
</evidence>
<dbReference type="EMBL" id="LBQB01000001">
    <property type="protein sequence ID" value="KKP70359.1"/>
    <property type="molecule type" value="Genomic_DNA"/>
</dbReference>
<feature type="transmembrane region" description="Helical" evidence="14">
    <location>
        <begin position="91"/>
        <end position="109"/>
    </location>
</feature>
<gene>
    <name evidence="14" type="primary">uppP</name>
    <name evidence="15" type="ORF">UR67_C0001G0268</name>
</gene>
<dbReference type="PATRIC" id="fig|1618350.3.peg.277"/>
<evidence type="ECO:0000256" key="12">
    <source>
        <dbReference type="ARBA" id="ARBA00032932"/>
    </source>
</evidence>
<keyword evidence="10 14" id="KW-0046">Antibiotic resistance</keyword>
<comment type="subcellular location">
    <subcellularLocation>
        <location evidence="1 14">Cell membrane</location>
        <topology evidence="1 14">Multi-pass membrane protein</topology>
    </subcellularLocation>
</comment>
<feature type="transmembrane region" description="Helical" evidence="14">
    <location>
        <begin position="223"/>
        <end position="241"/>
    </location>
</feature>
<evidence type="ECO:0000256" key="6">
    <source>
        <dbReference type="ARBA" id="ARBA00022692"/>
    </source>
</evidence>
<comment type="caution">
    <text evidence="15">The sequence shown here is derived from an EMBL/GenBank/DDBJ whole genome shotgun (WGS) entry which is preliminary data.</text>
</comment>
<keyword evidence="5 14" id="KW-1003">Cell membrane</keyword>
<name>A0A0G0BLI0_UNCC3</name>
<comment type="catalytic activity">
    <reaction evidence="13 14">
        <text>di-trans,octa-cis-undecaprenyl diphosphate + H2O = di-trans,octa-cis-undecaprenyl phosphate + phosphate + H(+)</text>
        <dbReference type="Rhea" id="RHEA:28094"/>
        <dbReference type="ChEBI" id="CHEBI:15377"/>
        <dbReference type="ChEBI" id="CHEBI:15378"/>
        <dbReference type="ChEBI" id="CHEBI:43474"/>
        <dbReference type="ChEBI" id="CHEBI:58405"/>
        <dbReference type="ChEBI" id="CHEBI:60392"/>
        <dbReference type="EC" id="3.6.1.27"/>
    </reaction>
</comment>
<dbReference type="GO" id="GO:0008360">
    <property type="term" value="P:regulation of cell shape"/>
    <property type="evidence" value="ECO:0007669"/>
    <property type="project" value="UniProtKB-KW"/>
</dbReference>
<comment type="function">
    <text evidence="14">Catalyzes the dephosphorylation of undecaprenyl diphosphate (UPP). Confers resistance to bacitracin.</text>
</comment>
<evidence type="ECO:0000256" key="10">
    <source>
        <dbReference type="ARBA" id="ARBA00023251"/>
    </source>
</evidence>
<evidence type="ECO:0000256" key="11">
    <source>
        <dbReference type="ARBA" id="ARBA00032707"/>
    </source>
</evidence>
<accession>A0A0G0BLI0</accession>
<feature type="transmembrane region" description="Helical" evidence="14">
    <location>
        <begin position="41"/>
        <end position="60"/>
    </location>
</feature>
<dbReference type="EC" id="3.6.1.27" evidence="3 14"/>
<feature type="transmembrane region" description="Helical" evidence="14">
    <location>
        <begin position="193"/>
        <end position="211"/>
    </location>
</feature>